<protein>
    <submittedName>
        <fullName evidence="1">Uncharacterized protein</fullName>
    </submittedName>
</protein>
<dbReference type="OrthoDB" id="408631at2759"/>
<dbReference type="EMBL" id="GG745328">
    <property type="protein sequence ID" value="KNE54875.1"/>
    <property type="molecule type" value="Genomic_DNA"/>
</dbReference>
<reference evidence="1 2" key="1">
    <citation type="submission" date="2009-11" db="EMBL/GenBank/DDBJ databases">
        <title>Annotation of Allomyces macrogynus ATCC 38327.</title>
        <authorList>
            <consortium name="The Broad Institute Genome Sequencing Platform"/>
            <person name="Russ C."/>
            <person name="Cuomo C."/>
            <person name="Burger G."/>
            <person name="Gray M.W."/>
            <person name="Holland P.W.H."/>
            <person name="King N."/>
            <person name="Lang F.B.F."/>
            <person name="Roger A.J."/>
            <person name="Ruiz-Trillo I."/>
            <person name="Young S.K."/>
            <person name="Zeng Q."/>
            <person name="Gargeya S."/>
            <person name="Fitzgerald M."/>
            <person name="Haas B."/>
            <person name="Abouelleil A."/>
            <person name="Alvarado L."/>
            <person name="Arachchi H.M."/>
            <person name="Berlin A."/>
            <person name="Chapman S.B."/>
            <person name="Gearin G."/>
            <person name="Goldberg J."/>
            <person name="Griggs A."/>
            <person name="Gujja S."/>
            <person name="Hansen M."/>
            <person name="Heiman D."/>
            <person name="Howarth C."/>
            <person name="Larimer J."/>
            <person name="Lui A."/>
            <person name="MacDonald P.J.P."/>
            <person name="McCowen C."/>
            <person name="Montmayeur A."/>
            <person name="Murphy C."/>
            <person name="Neiman D."/>
            <person name="Pearson M."/>
            <person name="Priest M."/>
            <person name="Roberts A."/>
            <person name="Saif S."/>
            <person name="Shea T."/>
            <person name="Sisk P."/>
            <person name="Stolte C."/>
            <person name="Sykes S."/>
            <person name="Wortman J."/>
            <person name="Nusbaum C."/>
            <person name="Birren B."/>
        </authorList>
    </citation>
    <scope>NUCLEOTIDE SEQUENCE [LARGE SCALE GENOMIC DNA]</scope>
    <source>
        <strain evidence="1 2">ATCC 38327</strain>
    </source>
</reference>
<sequence>MKLNGCTVVQPSVQWRVRLESTDAPADAAATASHVDVNMSDTMAVITMHSQLVDAFPTFSRTWSVKAEYMVPSGAAFVKDRVVLFIHGSADCLGSAPDYHEFVASLCVRIRRRIFNV</sequence>
<dbReference type="VEuPathDB" id="FungiDB:AMAG_17714"/>
<proteinExistence type="predicted"/>
<organism evidence="1 2">
    <name type="scientific">Allomyces macrogynus (strain ATCC 38327)</name>
    <name type="common">Allomyces javanicus var. macrogynus</name>
    <dbReference type="NCBI Taxonomy" id="578462"/>
    <lineage>
        <taxon>Eukaryota</taxon>
        <taxon>Fungi</taxon>
        <taxon>Fungi incertae sedis</taxon>
        <taxon>Blastocladiomycota</taxon>
        <taxon>Blastocladiomycetes</taxon>
        <taxon>Blastocladiales</taxon>
        <taxon>Blastocladiaceae</taxon>
        <taxon>Allomyces</taxon>
    </lineage>
</organism>
<evidence type="ECO:0000313" key="2">
    <source>
        <dbReference type="Proteomes" id="UP000054350"/>
    </source>
</evidence>
<evidence type="ECO:0000313" key="1">
    <source>
        <dbReference type="EMBL" id="KNE54875.1"/>
    </source>
</evidence>
<accession>A0A0L0RXJ8</accession>
<gene>
    <name evidence="1" type="ORF">AMAG_17714</name>
</gene>
<keyword evidence="2" id="KW-1185">Reference proteome</keyword>
<dbReference type="AlphaFoldDB" id="A0A0L0RXJ8"/>
<dbReference type="Proteomes" id="UP000054350">
    <property type="component" value="Unassembled WGS sequence"/>
</dbReference>
<reference evidence="2" key="2">
    <citation type="submission" date="2009-11" db="EMBL/GenBank/DDBJ databases">
        <title>The Genome Sequence of Allomyces macrogynus strain ATCC 38327.</title>
        <authorList>
            <consortium name="The Broad Institute Genome Sequencing Platform"/>
            <person name="Russ C."/>
            <person name="Cuomo C."/>
            <person name="Shea T."/>
            <person name="Young S.K."/>
            <person name="Zeng Q."/>
            <person name="Koehrsen M."/>
            <person name="Haas B."/>
            <person name="Borodovsky M."/>
            <person name="Guigo R."/>
            <person name="Alvarado L."/>
            <person name="Berlin A."/>
            <person name="Borenstein D."/>
            <person name="Chen Z."/>
            <person name="Engels R."/>
            <person name="Freedman E."/>
            <person name="Gellesch M."/>
            <person name="Goldberg J."/>
            <person name="Griggs A."/>
            <person name="Gujja S."/>
            <person name="Heiman D."/>
            <person name="Hepburn T."/>
            <person name="Howarth C."/>
            <person name="Jen D."/>
            <person name="Larson L."/>
            <person name="Lewis B."/>
            <person name="Mehta T."/>
            <person name="Park D."/>
            <person name="Pearson M."/>
            <person name="Roberts A."/>
            <person name="Saif S."/>
            <person name="Shenoy N."/>
            <person name="Sisk P."/>
            <person name="Stolte C."/>
            <person name="Sykes S."/>
            <person name="Walk T."/>
            <person name="White J."/>
            <person name="Yandava C."/>
            <person name="Burger G."/>
            <person name="Gray M.W."/>
            <person name="Holland P.W.H."/>
            <person name="King N."/>
            <person name="Lang F.B.F."/>
            <person name="Roger A.J."/>
            <person name="Ruiz-Trillo I."/>
            <person name="Lander E."/>
            <person name="Nusbaum C."/>
        </authorList>
    </citation>
    <scope>NUCLEOTIDE SEQUENCE [LARGE SCALE GENOMIC DNA]</scope>
    <source>
        <strain evidence="2">ATCC 38327</strain>
    </source>
</reference>
<name>A0A0L0RXJ8_ALLM3</name>